<evidence type="ECO:0000313" key="11">
    <source>
        <dbReference type="Proteomes" id="UP000070366"/>
    </source>
</evidence>
<evidence type="ECO:0000313" key="10">
    <source>
        <dbReference type="EMBL" id="KXK65237.1"/>
    </source>
</evidence>
<evidence type="ECO:0000259" key="7">
    <source>
        <dbReference type="Pfam" id="PF02878"/>
    </source>
</evidence>
<keyword evidence="6" id="KW-0413">Isomerase</keyword>
<dbReference type="KEGG" id="cmiu:B1H56_08805"/>
<dbReference type="PRINTS" id="PR00509">
    <property type="entry name" value="PGMPMM"/>
</dbReference>
<dbReference type="Pfam" id="PF02880">
    <property type="entry name" value="PGM_PMM_III"/>
    <property type="match status" value="1"/>
</dbReference>
<dbReference type="EMBL" id="LSZW01000062">
    <property type="protein sequence ID" value="KXK65237.1"/>
    <property type="molecule type" value="Genomic_DNA"/>
</dbReference>
<dbReference type="PATRIC" id="fig|626937.4.peg.1803"/>
<evidence type="ECO:0000256" key="5">
    <source>
        <dbReference type="ARBA" id="ARBA00022842"/>
    </source>
</evidence>
<dbReference type="InterPro" id="IPR036900">
    <property type="entry name" value="A-D-PHexomutase_C_sf"/>
</dbReference>
<dbReference type="Pfam" id="PF02878">
    <property type="entry name" value="PGM_PMM_I"/>
    <property type="match status" value="1"/>
</dbReference>
<dbReference type="InterPro" id="IPR005841">
    <property type="entry name" value="Alpha-D-phosphohexomutase_SF"/>
</dbReference>
<reference evidence="11" key="1">
    <citation type="submission" date="2016-02" db="EMBL/GenBank/DDBJ databases">
        <authorList>
            <person name="Mitreva M."/>
            <person name="Pepin K.H."/>
            <person name="Mihindukulasuriya K.A."/>
            <person name="Fulton R."/>
            <person name="Fronick C."/>
            <person name="O'Laughlin M."/>
            <person name="Miner T."/>
            <person name="Herter B."/>
            <person name="Rosa B.A."/>
            <person name="Cordes M."/>
            <person name="Tomlinson C."/>
            <person name="Wollam A."/>
            <person name="Palsikar V.B."/>
            <person name="Mardis E.R."/>
            <person name="Wilson R.K."/>
        </authorList>
    </citation>
    <scope>NUCLEOTIDE SEQUENCE [LARGE SCALE GENOMIC DNA]</scope>
    <source>
        <strain evidence="11">DSM 22607</strain>
    </source>
</reference>
<dbReference type="CDD" id="cd03089">
    <property type="entry name" value="PMM_PGM"/>
    <property type="match status" value="1"/>
</dbReference>
<sequence>MDYQKLQNGSDIRGVALGDNANLTQQAARDLAAAFAEWLSARGTVKPKIAIGMDSRVTGPSLKQACIGGFTAVGADVVDCGMASTPAMFMTTVTEGFLCDGAVMVTASHLPMNRNGLKFFTRDGGLEKGDIAELIRIAADIDSSGAAKGSVFAADFMSVYAGILVDKIRKATGEERPFEGFKIIVDAGNGAGGFYVDKVLAPLGADTEGSQFLDPDGTFPNHIPNPENKEAMKSIVEAVVNTGADFGIIFDTDVDRAGAVDKGGSVLNKNRLIAAISAILLKEFPGTTIVTDSITSSGLAEFIASRGGVHHRFKRGYKNVINESIRLNESGTDSQLAIETSGHAALKENYFLDDGAYLVTRLLIEMAKLKKQGHTISDLIADMKEPLESEEFRLNIGADDFKAYGNSMIAALEAYAKQQPEFNIAPDNHEGIRVSFDKENGNGWFLVRLSLHDPLIPVNVESDEKGGVRIITEKLYAFLKGYDKLDLAPIESYLK</sequence>
<evidence type="ECO:0000256" key="3">
    <source>
        <dbReference type="ARBA" id="ARBA00022553"/>
    </source>
</evidence>
<dbReference type="GO" id="GO:0004615">
    <property type="term" value="F:phosphomannomutase activity"/>
    <property type="evidence" value="ECO:0007669"/>
    <property type="project" value="TreeGrafter"/>
</dbReference>
<organism evidence="10 11">
    <name type="scientific">Christensenella minuta</name>
    <dbReference type="NCBI Taxonomy" id="626937"/>
    <lineage>
        <taxon>Bacteria</taxon>
        <taxon>Bacillati</taxon>
        <taxon>Bacillota</taxon>
        <taxon>Clostridia</taxon>
        <taxon>Christensenellales</taxon>
        <taxon>Christensenellaceae</taxon>
        <taxon>Christensenella</taxon>
    </lineage>
</organism>
<dbReference type="RefSeq" id="WP_066522432.1">
    <property type="nucleotide sequence ID" value="NZ_CABMOF010000008.1"/>
</dbReference>
<comment type="cofactor">
    <cofactor evidence="1">
        <name>Mg(2+)</name>
        <dbReference type="ChEBI" id="CHEBI:18420"/>
    </cofactor>
</comment>
<proteinExistence type="inferred from homology"/>
<dbReference type="InterPro" id="IPR016055">
    <property type="entry name" value="A-D-PHexomutase_a/b/a-I/II/III"/>
</dbReference>
<feature type="domain" description="Alpha-D-phosphohexomutase alpha/beta/alpha" evidence="9">
    <location>
        <begin position="270"/>
        <end position="383"/>
    </location>
</feature>
<dbReference type="SUPFAM" id="SSF53738">
    <property type="entry name" value="Phosphoglucomutase, first 3 domains"/>
    <property type="match status" value="3"/>
</dbReference>
<dbReference type="GO" id="GO:0005975">
    <property type="term" value="P:carbohydrate metabolic process"/>
    <property type="evidence" value="ECO:0007669"/>
    <property type="project" value="InterPro"/>
</dbReference>
<feature type="domain" description="Alpha-D-phosphohexomutase alpha/beta/alpha" evidence="8">
    <location>
        <begin position="179"/>
        <end position="264"/>
    </location>
</feature>
<dbReference type="OrthoDB" id="9806956at2"/>
<dbReference type="InterPro" id="IPR005844">
    <property type="entry name" value="A-D-PHexomutase_a/b/a-I"/>
</dbReference>
<keyword evidence="5" id="KW-0460">Magnesium</keyword>
<keyword evidence="3" id="KW-0597">Phosphoprotein</keyword>
<dbReference type="STRING" id="626937.HMPREF3293_01826"/>
<evidence type="ECO:0000256" key="2">
    <source>
        <dbReference type="ARBA" id="ARBA00010231"/>
    </source>
</evidence>
<dbReference type="Gene3D" id="3.30.310.50">
    <property type="entry name" value="Alpha-D-phosphohexomutase, C-terminal domain"/>
    <property type="match status" value="1"/>
</dbReference>
<dbReference type="Proteomes" id="UP000070366">
    <property type="component" value="Unassembled WGS sequence"/>
</dbReference>
<dbReference type="AlphaFoldDB" id="A0A136Q3M1"/>
<dbReference type="InterPro" id="IPR005845">
    <property type="entry name" value="A-D-PHexomutase_a/b/a-II"/>
</dbReference>
<accession>A0A136Q3M1</accession>
<protein>
    <submittedName>
        <fullName evidence="10">Phosphoglucomutase/phosphomannomutase, alpha/beta/alpha domain II</fullName>
    </submittedName>
</protein>
<dbReference type="PANTHER" id="PTHR42946:SF1">
    <property type="entry name" value="PHOSPHOGLUCOMUTASE (ALPHA-D-GLUCOSE-1,6-BISPHOSPHATE-DEPENDENT)"/>
    <property type="match status" value="1"/>
</dbReference>
<comment type="similarity">
    <text evidence="2">Belongs to the phosphohexose mutase family.</text>
</comment>
<comment type="caution">
    <text evidence="10">The sequence shown here is derived from an EMBL/GenBank/DDBJ whole genome shotgun (WGS) entry which is preliminary data.</text>
</comment>
<dbReference type="InterPro" id="IPR005846">
    <property type="entry name" value="A-D-PHexomutase_a/b/a-III"/>
</dbReference>
<dbReference type="Gene3D" id="3.40.120.10">
    <property type="entry name" value="Alpha-D-Glucose-1,6-Bisphosphate, subunit A, domain 3"/>
    <property type="match status" value="3"/>
</dbReference>
<evidence type="ECO:0000259" key="8">
    <source>
        <dbReference type="Pfam" id="PF02879"/>
    </source>
</evidence>
<name>A0A136Q3M1_9FIRM</name>
<evidence type="ECO:0000259" key="9">
    <source>
        <dbReference type="Pfam" id="PF02880"/>
    </source>
</evidence>
<evidence type="ECO:0000256" key="4">
    <source>
        <dbReference type="ARBA" id="ARBA00022723"/>
    </source>
</evidence>
<evidence type="ECO:0000256" key="6">
    <source>
        <dbReference type="ARBA" id="ARBA00023235"/>
    </source>
</evidence>
<dbReference type="GO" id="GO:0046872">
    <property type="term" value="F:metal ion binding"/>
    <property type="evidence" value="ECO:0007669"/>
    <property type="project" value="UniProtKB-KW"/>
</dbReference>
<gene>
    <name evidence="10" type="ORF">HMPREF3293_01826</name>
</gene>
<dbReference type="FunFam" id="3.40.120.10:FF:000010">
    <property type="entry name" value="phosphomannomutase/phosphoglucomutase isoform X1"/>
    <property type="match status" value="1"/>
</dbReference>
<evidence type="ECO:0000256" key="1">
    <source>
        <dbReference type="ARBA" id="ARBA00001946"/>
    </source>
</evidence>
<dbReference type="Pfam" id="PF02879">
    <property type="entry name" value="PGM_PMM_II"/>
    <property type="match status" value="1"/>
</dbReference>
<dbReference type="SUPFAM" id="SSF55957">
    <property type="entry name" value="Phosphoglucomutase, C-terminal domain"/>
    <property type="match status" value="1"/>
</dbReference>
<dbReference type="InterPro" id="IPR050060">
    <property type="entry name" value="Phosphoglucosamine_mutase"/>
</dbReference>
<keyword evidence="4" id="KW-0479">Metal-binding</keyword>
<keyword evidence="11" id="KW-1185">Reference proteome</keyword>
<dbReference type="PANTHER" id="PTHR42946">
    <property type="entry name" value="PHOSPHOHEXOSE MUTASE"/>
    <property type="match status" value="1"/>
</dbReference>
<feature type="domain" description="Alpha-D-phosphohexomutase alpha/beta/alpha" evidence="7">
    <location>
        <begin position="6"/>
        <end position="135"/>
    </location>
</feature>